<proteinExistence type="predicted"/>
<accession>A0A1X7SKM8</accession>
<dbReference type="InParanoid" id="A0A1X7SKM8"/>
<keyword evidence="3" id="KW-1185">Reference proteome</keyword>
<keyword evidence="1" id="KW-1133">Transmembrane helix</keyword>
<name>A0A1X7SKM8_AMPQE</name>
<reference evidence="2" key="2">
    <citation type="submission" date="2017-05" db="UniProtKB">
        <authorList>
            <consortium name="EnsemblMetazoa"/>
        </authorList>
    </citation>
    <scope>IDENTIFICATION</scope>
</reference>
<dbReference type="KEGG" id="aqu:109592591"/>
<feature type="transmembrane region" description="Helical" evidence="1">
    <location>
        <begin position="65"/>
        <end position="86"/>
    </location>
</feature>
<evidence type="ECO:0000256" key="1">
    <source>
        <dbReference type="SAM" id="Phobius"/>
    </source>
</evidence>
<protein>
    <submittedName>
        <fullName evidence="2">Uncharacterized protein</fullName>
    </submittedName>
</protein>
<dbReference type="EnsemblMetazoa" id="Aqu2.1.02690_001">
    <property type="protein sequence ID" value="Aqu2.1.02690_001"/>
    <property type="gene ID" value="Aqu2.1.02690"/>
</dbReference>
<dbReference type="AlphaFoldDB" id="A0A1X7SKM8"/>
<sequence>MQETDCGGSDFKKCVKDCASCDDNIDSCDYILSVTCQHDIGTSKPANKMGVCTPKGISMMNSGQVAVAALVLILFLYVYFITRVCIRIISICCRRRRGQPLLEGNVNNENNNNNNNKCRRIICDILCCN</sequence>
<evidence type="ECO:0000313" key="2">
    <source>
        <dbReference type="EnsemblMetazoa" id="Aqu2.1.02690_001"/>
    </source>
</evidence>
<keyword evidence="1" id="KW-0812">Transmembrane</keyword>
<keyword evidence="1" id="KW-0472">Membrane</keyword>
<dbReference type="EnsemblMetazoa" id="XM_020008005.1">
    <property type="protein sequence ID" value="XP_019863564.1"/>
    <property type="gene ID" value="LOC109592591"/>
</dbReference>
<reference evidence="3" key="1">
    <citation type="journal article" date="2010" name="Nature">
        <title>The Amphimedon queenslandica genome and the evolution of animal complexity.</title>
        <authorList>
            <person name="Srivastava M."/>
            <person name="Simakov O."/>
            <person name="Chapman J."/>
            <person name="Fahey B."/>
            <person name="Gauthier M.E."/>
            <person name="Mitros T."/>
            <person name="Richards G.S."/>
            <person name="Conaco C."/>
            <person name="Dacre M."/>
            <person name="Hellsten U."/>
            <person name="Larroux C."/>
            <person name="Putnam N.H."/>
            <person name="Stanke M."/>
            <person name="Adamska M."/>
            <person name="Darling A."/>
            <person name="Degnan S.M."/>
            <person name="Oakley T.H."/>
            <person name="Plachetzki D.C."/>
            <person name="Zhai Y."/>
            <person name="Adamski M."/>
            <person name="Calcino A."/>
            <person name="Cummins S.F."/>
            <person name="Goodstein D.M."/>
            <person name="Harris C."/>
            <person name="Jackson D.J."/>
            <person name="Leys S.P."/>
            <person name="Shu S."/>
            <person name="Woodcroft B.J."/>
            <person name="Vervoort M."/>
            <person name="Kosik K.S."/>
            <person name="Manning G."/>
            <person name="Degnan B.M."/>
            <person name="Rokhsar D.S."/>
        </authorList>
    </citation>
    <scope>NUCLEOTIDE SEQUENCE [LARGE SCALE GENOMIC DNA]</scope>
</reference>
<organism evidence="2">
    <name type="scientific">Amphimedon queenslandica</name>
    <name type="common">Sponge</name>
    <dbReference type="NCBI Taxonomy" id="400682"/>
    <lineage>
        <taxon>Eukaryota</taxon>
        <taxon>Metazoa</taxon>
        <taxon>Porifera</taxon>
        <taxon>Demospongiae</taxon>
        <taxon>Heteroscleromorpha</taxon>
        <taxon>Haplosclerida</taxon>
        <taxon>Niphatidae</taxon>
        <taxon>Amphimedon</taxon>
    </lineage>
</organism>
<evidence type="ECO:0000313" key="3">
    <source>
        <dbReference type="Proteomes" id="UP000007879"/>
    </source>
</evidence>
<gene>
    <name evidence="2" type="primary">109592591</name>
</gene>
<dbReference type="Proteomes" id="UP000007879">
    <property type="component" value="Unassembled WGS sequence"/>
</dbReference>